<dbReference type="VEuPathDB" id="GiardiaDB:GMRT_10956"/>
<name>A0A4Z1TA29_GIAMU</name>
<evidence type="ECO:0000256" key="1">
    <source>
        <dbReference type="SAM" id="Coils"/>
    </source>
</evidence>
<keyword evidence="3" id="KW-1185">Reference proteome</keyword>
<gene>
    <name evidence="2" type="ORF">GMRT_10956</name>
</gene>
<evidence type="ECO:0000313" key="3">
    <source>
        <dbReference type="Proteomes" id="UP000315496"/>
    </source>
</evidence>
<proteinExistence type="predicted"/>
<keyword evidence="1" id="KW-0175">Coiled coil</keyword>
<reference evidence="2 3" key="1">
    <citation type="submission" date="2019-05" db="EMBL/GenBank/DDBJ databases">
        <title>The compact genome of Giardia muris reveals important steps in the evolution of intestinal protozoan parasites.</title>
        <authorList>
            <person name="Xu F."/>
            <person name="Jimenez-Gonzalez A."/>
            <person name="Einarsson E."/>
            <person name="Astvaldsson A."/>
            <person name="Peirasmaki D."/>
            <person name="Eckmann L."/>
            <person name="Andersson J.O."/>
            <person name="Svard S.G."/>
            <person name="Jerlstrom-Hultqvist J."/>
        </authorList>
    </citation>
    <scope>NUCLEOTIDE SEQUENCE [LARGE SCALE GENOMIC DNA]</scope>
    <source>
        <strain evidence="2 3">Roberts-Thomson</strain>
    </source>
</reference>
<sequence>MEIDPSDPVERALRQATRLELKAVEGRVLRQLRTDVDSLIEARDRALSQIREERKDAELLVQELQIFLQELEGAESGVQRQFEVDLARLKQQYSRHVQTEKERAERALRKS</sequence>
<comment type="caution">
    <text evidence="2">The sequence shown here is derived from an EMBL/GenBank/DDBJ whole genome shotgun (WGS) entry which is preliminary data.</text>
</comment>
<evidence type="ECO:0000313" key="2">
    <source>
        <dbReference type="EMBL" id="TNJ29359.1"/>
    </source>
</evidence>
<accession>A0A4Z1TA29</accession>
<dbReference type="AlphaFoldDB" id="A0A4Z1TA29"/>
<feature type="coiled-coil region" evidence="1">
    <location>
        <begin position="29"/>
        <end position="110"/>
    </location>
</feature>
<dbReference type="EMBL" id="VDLU01000001">
    <property type="protein sequence ID" value="TNJ29359.1"/>
    <property type="molecule type" value="Genomic_DNA"/>
</dbReference>
<organism evidence="2 3">
    <name type="scientific">Giardia muris</name>
    <dbReference type="NCBI Taxonomy" id="5742"/>
    <lineage>
        <taxon>Eukaryota</taxon>
        <taxon>Metamonada</taxon>
        <taxon>Diplomonadida</taxon>
        <taxon>Hexamitidae</taxon>
        <taxon>Giardiinae</taxon>
        <taxon>Giardia</taxon>
    </lineage>
</organism>
<dbReference type="Proteomes" id="UP000315496">
    <property type="component" value="Chromosome 1"/>
</dbReference>
<protein>
    <submittedName>
        <fullName evidence="2">Uncharacterized protein</fullName>
    </submittedName>
</protein>